<dbReference type="GO" id="GO:0005506">
    <property type="term" value="F:iron ion binding"/>
    <property type="evidence" value="ECO:0007669"/>
    <property type="project" value="InterPro"/>
</dbReference>
<feature type="compositionally biased region" description="Basic and acidic residues" evidence="1">
    <location>
        <begin position="152"/>
        <end position="162"/>
    </location>
</feature>
<organism evidence="3 4">
    <name type="scientific">Stieleria marina</name>
    <dbReference type="NCBI Taxonomy" id="1930275"/>
    <lineage>
        <taxon>Bacteria</taxon>
        <taxon>Pseudomonadati</taxon>
        <taxon>Planctomycetota</taxon>
        <taxon>Planctomycetia</taxon>
        <taxon>Pirellulales</taxon>
        <taxon>Pirellulaceae</taxon>
        <taxon>Stieleria</taxon>
    </lineage>
</organism>
<dbReference type="GO" id="GO:0022900">
    <property type="term" value="P:electron transport chain"/>
    <property type="evidence" value="ECO:0007669"/>
    <property type="project" value="InterPro"/>
</dbReference>
<protein>
    <recommendedName>
        <fullName evidence="5">Cytochrome C</fullName>
    </recommendedName>
</protein>
<dbReference type="InterPro" id="IPR010980">
    <property type="entry name" value="Cyt_c/b562"/>
</dbReference>
<dbReference type="AlphaFoldDB" id="A0A517NXN3"/>
<evidence type="ECO:0000313" key="4">
    <source>
        <dbReference type="Proteomes" id="UP000319817"/>
    </source>
</evidence>
<proteinExistence type="predicted"/>
<feature type="chain" id="PRO_5022057325" description="Cytochrome C" evidence="2">
    <location>
        <begin position="25"/>
        <end position="175"/>
    </location>
</feature>
<keyword evidence="4" id="KW-1185">Reference proteome</keyword>
<dbReference type="EMBL" id="CP036526">
    <property type="protein sequence ID" value="QDT11892.1"/>
    <property type="molecule type" value="Genomic_DNA"/>
</dbReference>
<dbReference type="GO" id="GO:0020037">
    <property type="term" value="F:heme binding"/>
    <property type="evidence" value="ECO:0007669"/>
    <property type="project" value="InterPro"/>
</dbReference>
<gene>
    <name evidence="3" type="ORF">K239x_38940</name>
</gene>
<evidence type="ECO:0000313" key="3">
    <source>
        <dbReference type="EMBL" id="QDT11892.1"/>
    </source>
</evidence>
<evidence type="ECO:0000256" key="2">
    <source>
        <dbReference type="SAM" id="SignalP"/>
    </source>
</evidence>
<accession>A0A517NXN3</accession>
<name>A0A517NXN3_9BACT</name>
<keyword evidence="2" id="KW-0732">Signal</keyword>
<evidence type="ECO:0000256" key="1">
    <source>
        <dbReference type="SAM" id="MobiDB-lite"/>
    </source>
</evidence>
<sequence precursor="true">MKRFIACLLSCAVLSLSISMVSQADPPEKSVNESQSNKLTPLMRMKLDKSKSILEGLTLEDFDKIKSGARALRLLSTELGWNVIQTPEYAAQSRDFQRATDLIAAAAEDKDIHRATMGYVALTVRCVECHSYMRKHRIDLTRLDGIQNPKQPHGDRLVDRLLPKAGATPAPSATQ</sequence>
<feature type="signal peptide" evidence="2">
    <location>
        <begin position="1"/>
        <end position="24"/>
    </location>
</feature>
<evidence type="ECO:0008006" key="5">
    <source>
        <dbReference type="Google" id="ProtNLM"/>
    </source>
</evidence>
<dbReference type="GO" id="GO:0009055">
    <property type="term" value="F:electron transfer activity"/>
    <property type="evidence" value="ECO:0007669"/>
    <property type="project" value="InterPro"/>
</dbReference>
<dbReference type="RefSeq" id="WP_419189132.1">
    <property type="nucleotide sequence ID" value="NZ_CP036526.1"/>
</dbReference>
<dbReference type="Proteomes" id="UP000319817">
    <property type="component" value="Chromosome"/>
</dbReference>
<dbReference type="SUPFAM" id="SSF47175">
    <property type="entry name" value="Cytochromes"/>
    <property type="match status" value="1"/>
</dbReference>
<feature type="region of interest" description="Disordered" evidence="1">
    <location>
        <begin position="144"/>
        <end position="175"/>
    </location>
</feature>
<reference evidence="3 4" key="1">
    <citation type="submission" date="2019-02" db="EMBL/GenBank/DDBJ databases">
        <title>Deep-cultivation of Planctomycetes and their phenomic and genomic characterization uncovers novel biology.</title>
        <authorList>
            <person name="Wiegand S."/>
            <person name="Jogler M."/>
            <person name="Boedeker C."/>
            <person name="Pinto D."/>
            <person name="Vollmers J."/>
            <person name="Rivas-Marin E."/>
            <person name="Kohn T."/>
            <person name="Peeters S.H."/>
            <person name="Heuer A."/>
            <person name="Rast P."/>
            <person name="Oberbeckmann S."/>
            <person name="Bunk B."/>
            <person name="Jeske O."/>
            <person name="Meyerdierks A."/>
            <person name="Storesund J.E."/>
            <person name="Kallscheuer N."/>
            <person name="Luecker S."/>
            <person name="Lage O.M."/>
            <person name="Pohl T."/>
            <person name="Merkel B.J."/>
            <person name="Hornburger P."/>
            <person name="Mueller R.-W."/>
            <person name="Bruemmer F."/>
            <person name="Labrenz M."/>
            <person name="Spormann A.M."/>
            <person name="Op den Camp H."/>
            <person name="Overmann J."/>
            <person name="Amann R."/>
            <person name="Jetten M.S.M."/>
            <person name="Mascher T."/>
            <person name="Medema M.H."/>
            <person name="Devos D.P."/>
            <person name="Kaster A.-K."/>
            <person name="Ovreas L."/>
            <person name="Rohde M."/>
            <person name="Galperin M.Y."/>
            <person name="Jogler C."/>
        </authorList>
    </citation>
    <scope>NUCLEOTIDE SEQUENCE [LARGE SCALE GENOMIC DNA]</scope>
    <source>
        <strain evidence="3 4">K23_9</strain>
    </source>
</reference>